<accession>A0A803QGH6</accession>
<dbReference type="PANTHER" id="PTHR33116:SF86">
    <property type="entry name" value="REVERSE TRANSCRIPTASE DOMAIN-CONTAINING PROTEIN"/>
    <property type="match status" value="1"/>
</dbReference>
<dbReference type="Gramene" id="evm.model.09.513">
    <property type="protein sequence ID" value="cds.evm.model.09.513"/>
    <property type="gene ID" value="evm.TU.09.513"/>
</dbReference>
<proteinExistence type="predicted"/>
<evidence type="ECO:0000313" key="3">
    <source>
        <dbReference type="Proteomes" id="UP000596661"/>
    </source>
</evidence>
<evidence type="ECO:0000259" key="1">
    <source>
        <dbReference type="Pfam" id="PF13966"/>
    </source>
</evidence>
<dbReference type="AlphaFoldDB" id="A0A803QGH6"/>
<dbReference type="EMBL" id="UZAU01000723">
    <property type="status" value="NOT_ANNOTATED_CDS"/>
    <property type="molecule type" value="Genomic_DNA"/>
</dbReference>
<feature type="domain" description="Reverse transcriptase zinc-binding" evidence="1">
    <location>
        <begin position="181"/>
        <end position="271"/>
    </location>
</feature>
<name>A0A803QGH6_CANSA</name>
<protein>
    <recommendedName>
        <fullName evidence="1">Reverse transcriptase zinc-binding domain-containing protein</fullName>
    </recommendedName>
</protein>
<organism evidence="2 3">
    <name type="scientific">Cannabis sativa</name>
    <name type="common">Hemp</name>
    <name type="synonym">Marijuana</name>
    <dbReference type="NCBI Taxonomy" id="3483"/>
    <lineage>
        <taxon>Eukaryota</taxon>
        <taxon>Viridiplantae</taxon>
        <taxon>Streptophyta</taxon>
        <taxon>Embryophyta</taxon>
        <taxon>Tracheophyta</taxon>
        <taxon>Spermatophyta</taxon>
        <taxon>Magnoliopsida</taxon>
        <taxon>eudicotyledons</taxon>
        <taxon>Gunneridae</taxon>
        <taxon>Pentapetalae</taxon>
        <taxon>rosids</taxon>
        <taxon>fabids</taxon>
        <taxon>Rosales</taxon>
        <taxon>Cannabaceae</taxon>
        <taxon>Cannabis</taxon>
    </lineage>
</organism>
<evidence type="ECO:0000313" key="2">
    <source>
        <dbReference type="EnsemblPlants" id="cds.evm.model.09.513"/>
    </source>
</evidence>
<dbReference type="EnsemblPlants" id="evm.model.09.513">
    <property type="protein sequence ID" value="cds.evm.model.09.513"/>
    <property type="gene ID" value="evm.TU.09.513"/>
</dbReference>
<reference evidence="2" key="2">
    <citation type="submission" date="2021-03" db="UniProtKB">
        <authorList>
            <consortium name="EnsemblPlants"/>
        </authorList>
    </citation>
    <scope>IDENTIFICATION</scope>
</reference>
<dbReference type="Pfam" id="PF13966">
    <property type="entry name" value="zf-RVT"/>
    <property type="match status" value="1"/>
</dbReference>
<dbReference type="Proteomes" id="UP000596661">
    <property type="component" value="Chromosome 9"/>
</dbReference>
<dbReference type="PANTHER" id="PTHR33116">
    <property type="entry name" value="REVERSE TRANSCRIPTASE ZINC-BINDING DOMAIN-CONTAINING PROTEIN-RELATED-RELATED"/>
    <property type="match status" value="1"/>
</dbReference>
<dbReference type="InterPro" id="IPR026960">
    <property type="entry name" value="RVT-Znf"/>
</dbReference>
<sequence length="405" mass="46347">MELLEAVEEDEVTNALFQMHSDKSLGPDTVFEEHLTDTNIVLIRKKKNLVTMADLRPISLCNVLYKIVSKRKRTGKNGCMAIKLNMSKAYDRVEWRSLKAMLHKMEFADKVVSLFMACIATARNRILHSGKEFGNIVPSRAILGKQGWRLMTKPDALVSRVYKAKYYPHDSFLSTELGGHYSVKSAYRSLQEEKGGRHTSDNYGFWQKVWNLKVPPKVKNLLWSASAGCLPTKSQLQTKHVHVNDLFPLCNAERETISHVMITCSFLKACWNRLEIGVPTEVNGTFSTWLKEVYSRFVGSERRLISIVVWALWKCQNDLAWDNKNRSVREVVTLANIVLNQWQTAQDKTQDISLGFMNSEDGDEHWRTPNAKIIKVNTDVVIFEQSQCFSYSLVAQNHTGRLEEA</sequence>
<reference evidence="2" key="1">
    <citation type="submission" date="2018-11" db="EMBL/GenBank/DDBJ databases">
        <authorList>
            <person name="Grassa J C."/>
        </authorList>
    </citation>
    <scope>NUCLEOTIDE SEQUENCE [LARGE SCALE GENOMIC DNA]</scope>
</reference>
<keyword evidence="3" id="KW-1185">Reference proteome</keyword>